<dbReference type="SUPFAM" id="SSF53271">
    <property type="entry name" value="PRTase-like"/>
    <property type="match status" value="1"/>
</dbReference>
<evidence type="ECO:0000313" key="2">
    <source>
        <dbReference type="Proteomes" id="UP000050828"/>
    </source>
</evidence>
<comment type="caution">
    <text evidence="1">The sequence shown here is derived from an EMBL/GenBank/DDBJ whole genome shotgun (WGS) entry which is preliminary data.</text>
</comment>
<dbReference type="EMBL" id="AZDL01000007">
    <property type="protein sequence ID" value="KRK93147.1"/>
    <property type="molecule type" value="Genomic_DNA"/>
</dbReference>
<dbReference type="Proteomes" id="UP000050828">
    <property type="component" value="Unassembled WGS sequence"/>
</dbReference>
<sequence>MCAAVILEQPSIALICSLRPVYPAMICSRCMAQFERIGPQCCSGCGRQMTTQGVCPDCQRWQQLYPGEQFTNRALLTYNEPMQQYFQRYKGQGDYRLRHVFQRLIRENFPVQRQTAYIPVPTDPTHLQSRGFNPVVGLYEDCFPLTPLLQKLPTEKGQAQKNRAERLATPQFFKCAQNVLLSSKVQQLILLDDIYTTGRTLWHAQQCLRKRYQTLPIHAITLVH</sequence>
<proteinExistence type="predicted"/>
<reference evidence="1 2" key="1">
    <citation type="journal article" date="2015" name="Genome Announc.">
        <title>Expanding the biotechnology potential of lactobacilli through comparative genomics of 213 strains and associated genera.</title>
        <authorList>
            <person name="Sun Z."/>
            <person name="Harris H.M."/>
            <person name="McCann A."/>
            <person name="Guo C."/>
            <person name="Argimon S."/>
            <person name="Zhang W."/>
            <person name="Yang X."/>
            <person name="Jeffery I.B."/>
            <person name="Cooney J.C."/>
            <person name="Kagawa T.F."/>
            <person name="Liu W."/>
            <person name="Song Y."/>
            <person name="Salvetti E."/>
            <person name="Wrobel A."/>
            <person name="Rasinkangas P."/>
            <person name="Parkhill J."/>
            <person name="Rea M.C."/>
            <person name="O'Sullivan O."/>
            <person name="Ritari J."/>
            <person name="Douillard F.P."/>
            <person name="Paul Ross R."/>
            <person name="Yang R."/>
            <person name="Briner A.E."/>
            <person name="Felis G.E."/>
            <person name="de Vos W.M."/>
            <person name="Barrangou R."/>
            <person name="Klaenhammer T.R."/>
            <person name="Caufield P.W."/>
            <person name="Cui Y."/>
            <person name="Zhang H."/>
            <person name="O'Toole P.W."/>
        </authorList>
    </citation>
    <scope>NUCLEOTIDE SEQUENCE [LARGE SCALE GENOMIC DNA]</scope>
    <source>
        <strain evidence="1 2">DSM 20019</strain>
    </source>
</reference>
<accession>A0AAJ0LHX9</accession>
<dbReference type="InterPro" id="IPR051910">
    <property type="entry name" value="ComF/GntX_DNA_util-trans"/>
</dbReference>
<evidence type="ECO:0000313" key="1">
    <source>
        <dbReference type="EMBL" id="KRK93147.1"/>
    </source>
</evidence>
<name>A0AAJ0LHX9_LATCU</name>
<dbReference type="PANTHER" id="PTHR47505">
    <property type="entry name" value="DNA UTILIZATION PROTEIN YHGH"/>
    <property type="match status" value="1"/>
</dbReference>
<protein>
    <submittedName>
        <fullName evidence="1">Late competence protein</fullName>
    </submittedName>
</protein>
<dbReference type="PANTHER" id="PTHR47505:SF1">
    <property type="entry name" value="DNA UTILIZATION PROTEIN YHGH"/>
    <property type="match status" value="1"/>
</dbReference>
<dbReference type="RefSeq" id="WP_035186302.1">
    <property type="nucleotide sequence ID" value="NZ_AZDL01000007.1"/>
</dbReference>
<organism evidence="1 2">
    <name type="scientific">Latilactobacillus curvatus JCM 1096 = DSM 20019</name>
    <dbReference type="NCBI Taxonomy" id="1293592"/>
    <lineage>
        <taxon>Bacteria</taxon>
        <taxon>Bacillati</taxon>
        <taxon>Bacillota</taxon>
        <taxon>Bacilli</taxon>
        <taxon>Lactobacillales</taxon>
        <taxon>Lactobacillaceae</taxon>
        <taxon>Latilactobacillus</taxon>
    </lineage>
</organism>
<dbReference type="InterPro" id="IPR029057">
    <property type="entry name" value="PRTase-like"/>
</dbReference>
<gene>
    <name evidence="1" type="ORF">FC08_GL001513</name>
</gene>
<dbReference type="AlphaFoldDB" id="A0AAJ0LHX9"/>